<dbReference type="EMBL" id="CM042047">
    <property type="protein sequence ID" value="KAI3770865.1"/>
    <property type="molecule type" value="Genomic_DNA"/>
</dbReference>
<keyword evidence="2" id="KW-1185">Reference proteome</keyword>
<protein>
    <submittedName>
        <fullName evidence="1">Uncharacterized protein</fullName>
    </submittedName>
</protein>
<reference evidence="2" key="1">
    <citation type="journal article" date="2022" name="Mol. Ecol. Resour.">
        <title>The genomes of chicory, endive, great burdock and yacon provide insights into Asteraceae palaeo-polyploidization history and plant inulin production.</title>
        <authorList>
            <person name="Fan W."/>
            <person name="Wang S."/>
            <person name="Wang H."/>
            <person name="Wang A."/>
            <person name="Jiang F."/>
            <person name="Liu H."/>
            <person name="Zhao H."/>
            <person name="Xu D."/>
            <person name="Zhang Y."/>
        </authorList>
    </citation>
    <scope>NUCLEOTIDE SEQUENCE [LARGE SCALE GENOMIC DNA]</scope>
    <source>
        <strain evidence="2">cv. Niubang</strain>
    </source>
</reference>
<proteinExistence type="predicted"/>
<evidence type="ECO:0000313" key="1">
    <source>
        <dbReference type="EMBL" id="KAI3770865.1"/>
    </source>
</evidence>
<evidence type="ECO:0000313" key="2">
    <source>
        <dbReference type="Proteomes" id="UP001055879"/>
    </source>
</evidence>
<name>A0ACB9FI95_ARCLA</name>
<sequence length="79" mass="8833">MERDQNNCGGVSKDQNSKCHRFVIAVAPAAIATTTLTHGGVFSPAEELSTVVVVFLDRGRRLSRKERKLTWWKSIPINH</sequence>
<organism evidence="1 2">
    <name type="scientific">Arctium lappa</name>
    <name type="common">Greater burdock</name>
    <name type="synonym">Lappa major</name>
    <dbReference type="NCBI Taxonomy" id="4217"/>
    <lineage>
        <taxon>Eukaryota</taxon>
        <taxon>Viridiplantae</taxon>
        <taxon>Streptophyta</taxon>
        <taxon>Embryophyta</taxon>
        <taxon>Tracheophyta</taxon>
        <taxon>Spermatophyta</taxon>
        <taxon>Magnoliopsida</taxon>
        <taxon>eudicotyledons</taxon>
        <taxon>Gunneridae</taxon>
        <taxon>Pentapetalae</taxon>
        <taxon>asterids</taxon>
        <taxon>campanulids</taxon>
        <taxon>Asterales</taxon>
        <taxon>Asteraceae</taxon>
        <taxon>Carduoideae</taxon>
        <taxon>Cardueae</taxon>
        <taxon>Arctiinae</taxon>
        <taxon>Arctium</taxon>
    </lineage>
</organism>
<gene>
    <name evidence="1" type="ORF">L6452_02013</name>
</gene>
<comment type="caution">
    <text evidence="1">The sequence shown here is derived from an EMBL/GenBank/DDBJ whole genome shotgun (WGS) entry which is preliminary data.</text>
</comment>
<dbReference type="Proteomes" id="UP001055879">
    <property type="component" value="Linkage Group LG01"/>
</dbReference>
<reference evidence="1 2" key="2">
    <citation type="journal article" date="2022" name="Mol. Ecol. Resour.">
        <title>The genomes of chicory, endive, great burdock and yacon provide insights into Asteraceae paleo-polyploidization history and plant inulin production.</title>
        <authorList>
            <person name="Fan W."/>
            <person name="Wang S."/>
            <person name="Wang H."/>
            <person name="Wang A."/>
            <person name="Jiang F."/>
            <person name="Liu H."/>
            <person name="Zhao H."/>
            <person name="Xu D."/>
            <person name="Zhang Y."/>
        </authorList>
    </citation>
    <scope>NUCLEOTIDE SEQUENCE [LARGE SCALE GENOMIC DNA]</scope>
    <source>
        <strain evidence="2">cv. Niubang</strain>
    </source>
</reference>
<accession>A0ACB9FI95</accession>